<dbReference type="PANTHER" id="PTHR21139:SF42">
    <property type="entry name" value="TRIOSEPHOSPHATE ISOMERASE"/>
    <property type="match status" value="1"/>
</dbReference>
<comment type="catalytic activity">
    <reaction evidence="8 9">
        <text>D-glyceraldehyde 3-phosphate = dihydroxyacetone phosphate</text>
        <dbReference type="Rhea" id="RHEA:18585"/>
        <dbReference type="ChEBI" id="CHEBI:57642"/>
        <dbReference type="ChEBI" id="CHEBI:59776"/>
        <dbReference type="EC" id="5.3.1.1"/>
    </reaction>
</comment>
<dbReference type="SUPFAM" id="SSF51351">
    <property type="entry name" value="Triosephosphate isomerase (TIM)"/>
    <property type="match status" value="1"/>
</dbReference>
<proteinExistence type="inferred from homology"/>
<dbReference type="HAMAP" id="MF_00147_B">
    <property type="entry name" value="TIM_B"/>
    <property type="match status" value="1"/>
</dbReference>
<name>A0A0W0R0T1_9GAMM</name>
<comment type="pathway">
    <text evidence="2">Carbohydrate metabolism; erythritol degradation.</text>
</comment>
<evidence type="ECO:0000256" key="7">
    <source>
        <dbReference type="ARBA" id="ARBA00023235"/>
    </source>
</evidence>
<evidence type="ECO:0000313" key="11">
    <source>
        <dbReference type="EMBL" id="VEH85939.1"/>
    </source>
</evidence>
<feature type="binding site" evidence="8">
    <location>
        <begin position="219"/>
        <end position="220"/>
    </location>
    <ligand>
        <name>substrate</name>
    </ligand>
</feature>
<keyword evidence="7 8" id="KW-0413">Isomerase</keyword>
<dbReference type="GO" id="GO:0046166">
    <property type="term" value="P:glyceraldehyde-3-phosphate biosynthetic process"/>
    <property type="evidence" value="ECO:0007669"/>
    <property type="project" value="TreeGrafter"/>
</dbReference>
<evidence type="ECO:0000256" key="1">
    <source>
        <dbReference type="ARBA" id="ARBA00004680"/>
    </source>
</evidence>
<evidence type="ECO:0000313" key="10">
    <source>
        <dbReference type="EMBL" id="KTC64571.1"/>
    </source>
</evidence>
<dbReference type="Gene3D" id="3.20.20.70">
    <property type="entry name" value="Aldolase class I"/>
    <property type="match status" value="1"/>
</dbReference>
<dbReference type="NCBIfam" id="TIGR00419">
    <property type="entry name" value="tim"/>
    <property type="match status" value="1"/>
</dbReference>
<dbReference type="InterPro" id="IPR022896">
    <property type="entry name" value="TrioseP_Isoase_bac/euk"/>
</dbReference>
<dbReference type="GO" id="GO:0019563">
    <property type="term" value="P:glycerol catabolic process"/>
    <property type="evidence" value="ECO:0007669"/>
    <property type="project" value="TreeGrafter"/>
</dbReference>
<comment type="caution">
    <text evidence="8">Lacks conserved residue(s) required for the propagation of feature annotation.</text>
</comment>
<evidence type="ECO:0000313" key="12">
    <source>
        <dbReference type="Proteomes" id="UP000054859"/>
    </source>
</evidence>
<comment type="function">
    <text evidence="8">Involved in the gluconeogenesis. Catalyzes stereospecifically the conversion of dihydroxyacetone phosphate (DHAP) to D-glyceraldehyde-3-phosphate (G3P).</text>
</comment>
<dbReference type="STRING" id="45056.Lade_1865"/>
<dbReference type="KEGG" id="ladl:NCTC12735_01584"/>
<comment type="pathway">
    <text evidence="8 9">Carbohydrate biosynthesis; gluconeogenesis.</text>
</comment>
<dbReference type="GO" id="GO:0006096">
    <property type="term" value="P:glycolytic process"/>
    <property type="evidence" value="ECO:0007669"/>
    <property type="project" value="UniProtKB-UniRule"/>
</dbReference>
<keyword evidence="4 8" id="KW-0312">Gluconeogenesis</keyword>
<dbReference type="Proteomes" id="UP000281170">
    <property type="component" value="Plasmid 24"/>
</dbReference>
<evidence type="ECO:0000256" key="8">
    <source>
        <dbReference type="HAMAP-Rule" id="MF_00147"/>
    </source>
</evidence>
<dbReference type="AlphaFoldDB" id="A0A0W0R0T1"/>
<comment type="pathway">
    <text evidence="1 8 9">Carbohydrate degradation; glycolysis; D-glyceraldehyde 3-phosphate from glycerone phosphate: step 1/1.</text>
</comment>
<evidence type="ECO:0000256" key="2">
    <source>
        <dbReference type="ARBA" id="ARBA00004939"/>
    </source>
</evidence>
<gene>
    <name evidence="10" type="primary">tpi</name>
    <name evidence="8" type="synonym">tpiA</name>
    <name evidence="10" type="ORF">Lade_1865</name>
    <name evidence="11" type="ORF">NCTC12735_01584</name>
</gene>
<keyword evidence="12" id="KW-1185">Reference proteome</keyword>
<dbReference type="InterPro" id="IPR000652">
    <property type="entry name" value="Triosephosphate_isomerase"/>
</dbReference>
<dbReference type="Proteomes" id="UP000054859">
    <property type="component" value="Unassembled WGS sequence"/>
</dbReference>
<sequence>MNGSLQSIHTLLEELVTQLPGNGSHCVIFPPAIYLPLVTEKLTNTPICWGAQNVYPQEKGAFTGELSGPMLNDYRCSYVLVGHSERRHLFHEDEKFVAEKFHHVKLHDMIPVLCVGETLEQREKGLTEEVLSKQLLAIKEVDEDFKDCIIAYEPVWAIGTGKTASPEQVQEVHVFIRTLIGESNKVEATTLPILYGGSVNEKNASSLFAMPDVDGGLVGGASLNAHQFVEIVKCIN</sequence>
<geneLocation type="plasmid" evidence="11 13">
    <name>24</name>
</geneLocation>
<keyword evidence="6 8" id="KW-0324">Glycolysis</keyword>
<feature type="active site" description="Proton acceptor" evidence="8">
    <location>
        <position position="153"/>
    </location>
</feature>
<evidence type="ECO:0000313" key="13">
    <source>
        <dbReference type="Proteomes" id="UP000281170"/>
    </source>
</evidence>
<dbReference type="Pfam" id="PF00121">
    <property type="entry name" value="TIM"/>
    <property type="match status" value="1"/>
</dbReference>
<feature type="active site" description="Electrophile" evidence="8">
    <location>
        <position position="83"/>
    </location>
</feature>
<evidence type="ECO:0000256" key="6">
    <source>
        <dbReference type="ARBA" id="ARBA00023152"/>
    </source>
</evidence>
<dbReference type="GO" id="GO:0005829">
    <property type="term" value="C:cytosol"/>
    <property type="evidence" value="ECO:0007669"/>
    <property type="project" value="TreeGrafter"/>
</dbReference>
<protein>
    <recommendedName>
        <fullName evidence="8 9">Triosephosphate isomerase</fullName>
        <shortName evidence="8">TIM</shortName>
        <shortName evidence="8">TPI</shortName>
        <ecNumber evidence="8 9">5.3.1.1</ecNumber>
    </recommendedName>
    <alternativeName>
        <fullName evidence="8">Triose-phosphate isomerase</fullName>
    </alternativeName>
</protein>
<dbReference type="InterPro" id="IPR013785">
    <property type="entry name" value="Aldolase_TIM"/>
</dbReference>
<dbReference type="InterPro" id="IPR020861">
    <property type="entry name" value="Triosephosphate_isomerase_AS"/>
</dbReference>
<comment type="similarity">
    <text evidence="3 8 9">Belongs to the triosephosphate isomerase family.</text>
</comment>
<dbReference type="InterPro" id="IPR035990">
    <property type="entry name" value="TIM_sf"/>
</dbReference>
<accession>A0A0W0R0T1</accession>
<dbReference type="EC" id="5.3.1.1" evidence="8 9"/>
<reference evidence="10 12" key="1">
    <citation type="submission" date="2015-11" db="EMBL/GenBank/DDBJ databases">
        <title>Identification of large and diverse effector repertoires of 38 Legionella species.</title>
        <authorList>
            <person name="Burstein D."/>
            <person name="Amaro F."/>
            <person name="Zusman T."/>
            <person name="Lifshitz Z."/>
            <person name="Cohen O."/>
            <person name="Gilbert J.A."/>
            <person name="Pupko T."/>
            <person name="Shuman H.A."/>
            <person name="Segal G."/>
        </authorList>
    </citation>
    <scope>NUCLEOTIDE SEQUENCE [LARGE SCALE GENOMIC DNA]</scope>
    <source>
        <strain evidence="10 12">1762-AUS-E</strain>
    </source>
</reference>
<organism evidence="10 12">
    <name type="scientific">Legionella adelaidensis</name>
    <dbReference type="NCBI Taxonomy" id="45056"/>
    <lineage>
        <taxon>Bacteria</taxon>
        <taxon>Pseudomonadati</taxon>
        <taxon>Pseudomonadota</taxon>
        <taxon>Gammaproteobacteria</taxon>
        <taxon>Legionellales</taxon>
        <taxon>Legionellaceae</taxon>
        <taxon>Legionella</taxon>
    </lineage>
</organism>
<dbReference type="CDD" id="cd00311">
    <property type="entry name" value="TIM"/>
    <property type="match status" value="1"/>
</dbReference>
<keyword evidence="11" id="KW-0614">Plasmid</keyword>
<evidence type="ECO:0000256" key="5">
    <source>
        <dbReference type="ARBA" id="ARBA00022490"/>
    </source>
</evidence>
<dbReference type="PROSITE" id="PS51440">
    <property type="entry name" value="TIM_2"/>
    <property type="match status" value="1"/>
</dbReference>
<dbReference type="EMBL" id="LNKA01000019">
    <property type="protein sequence ID" value="KTC64571.1"/>
    <property type="molecule type" value="Genomic_DNA"/>
</dbReference>
<dbReference type="FunFam" id="3.20.20.70:FF:000016">
    <property type="entry name" value="Triosephosphate isomerase"/>
    <property type="match status" value="1"/>
</dbReference>
<dbReference type="EMBL" id="LR134433">
    <property type="protein sequence ID" value="VEH85939.1"/>
    <property type="molecule type" value="Genomic_DNA"/>
</dbReference>
<reference evidence="11 13" key="2">
    <citation type="submission" date="2018-12" db="EMBL/GenBank/DDBJ databases">
        <authorList>
            <consortium name="Pathogen Informatics"/>
        </authorList>
    </citation>
    <scope>NUCLEOTIDE SEQUENCE [LARGE SCALE GENOMIC DNA]</scope>
    <source>
        <strain evidence="11 13">NCTC12735</strain>
        <plasmid evidence="13">24</plasmid>
    </source>
</reference>
<dbReference type="GO" id="GO:0006094">
    <property type="term" value="P:gluconeogenesis"/>
    <property type="evidence" value="ECO:0007669"/>
    <property type="project" value="UniProtKB-UniRule"/>
</dbReference>
<comment type="subunit">
    <text evidence="8 9">Homodimer.</text>
</comment>
<dbReference type="PATRIC" id="fig|45056.6.peg.1927"/>
<dbReference type="PROSITE" id="PS00171">
    <property type="entry name" value="TIM_1"/>
    <property type="match status" value="1"/>
</dbReference>
<feature type="binding site" evidence="8">
    <location>
        <position position="159"/>
    </location>
    <ligand>
        <name>substrate</name>
    </ligand>
</feature>
<feature type="binding site" evidence="8">
    <location>
        <position position="198"/>
    </location>
    <ligand>
        <name>substrate</name>
    </ligand>
</feature>
<evidence type="ECO:0000256" key="9">
    <source>
        <dbReference type="RuleBase" id="RU363013"/>
    </source>
</evidence>
<keyword evidence="5 8" id="KW-0963">Cytoplasm</keyword>
<dbReference type="UniPathway" id="UPA00138"/>
<evidence type="ECO:0000256" key="3">
    <source>
        <dbReference type="ARBA" id="ARBA00007422"/>
    </source>
</evidence>
<dbReference type="UniPathway" id="UPA00109">
    <property type="reaction ID" value="UER00189"/>
</dbReference>
<dbReference type="GO" id="GO:0004807">
    <property type="term" value="F:triose-phosphate isomerase activity"/>
    <property type="evidence" value="ECO:0007669"/>
    <property type="project" value="UniProtKB-UniRule"/>
</dbReference>
<evidence type="ECO:0000256" key="4">
    <source>
        <dbReference type="ARBA" id="ARBA00022432"/>
    </source>
</evidence>
<comment type="subcellular location">
    <subcellularLocation>
        <location evidence="8 9">Cytoplasm</location>
    </subcellularLocation>
</comment>
<dbReference type="PANTHER" id="PTHR21139">
    <property type="entry name" value="TRIOSEPHOSPHATE ISOMERASE"/>
    <property type="match status" value="1"/>
</dbReference>